<organism evidence="3 4">
    <name type="scientific">Catenuloplanes indicus</name>
    <dbReference type="NCBI Taxonomy" id="137267"/>
    <lineage>
        <taxon>Bacteria</taxon>
        <taxon>Bacillati</taxon>
        <taxon>Actinomycetota</taxon>
        <taxon>Actinomycetes</taxon>
        <taxon>Micromonosporales</taxon>
        <taxon>Micromonosporaceae</taxon>
        <taxon>Catenuloplanes</taxon>
    </lineage>
</organism>
<evidence type="ECO:0000259" key="2">
    <source>
        <dbReference type="PROSITE" id="PS51903"/>
    </source>
</evidence>
<comment type="caution">
    <text evidence="3">The sequence shown here is derived from an EMBL/GenBank/DDBJ whole genome shotgun (WGS) entry which is preliminary data.</text>
</comment>
<dbReference type="InterPro" id="IPR036628">
    <property type="entry name" value="Clp_N_dom_sf"/>
</dbReference>
<keyword evidence="4" id="KW-1185">Reference proteome</keyword>
<keyword evidence="3" id="KW-0378">Hydrolase</keyword>
<dbReference type="PROSITE" id="PS51903">
    <property type="entry name" value="CLP_R"/>
    <property type="match status" value="1"/>
</dbReference>
<dbReference type="GO" id="GO:0005524">
    <property type="term" value="F:ATP binding"/>
    <property type="evidence" value="ECO:0007669"/>
    <property type="project" value="UniProtKB-KW"/>
</dbReference>
<keyword evidence="3" id="KW-0067">ATP-binding</keyword>
<dbReference type="Proteomes" id="UP001240236">
    <property type="component" value="Unassembled WGS sequence"/>
</dbReference>
<reference evidence="3 4" key="1">
    <citation type="submission" date="2023-07" db="EMBL/GenBank/DDBJ databases">
        <title>Sequencing the genomes of 1000 actinobacteria strains.</title>
        <authorList>
            <person name="Klenk H.-P."/>
        </authorList>
    </citation>
    <scope>NUCLEOTIDE SEQUENCE [LARGE SCALE GENOMIC DNA]</scope>
    <source>
        <strain evidence="3 4">DSM 44709</strain>
    </source>
</reference>
<sequence>MTSPAIDLTDRVKRVLGLAHAEATAVRSSVISPIHLILGVLGARGPGAQLLRDLAGGKAVAGGAIRPLLVTGPDPSPANLPFTSTAEAGLRHALEEARRTGDARTGTEHLLLGLLHAIADPVTATPADTVLARALAAVGVDHPAAVRLAESRRT</sequence>
<dbReference type="SUPFAM" id="SSF81923">
    <property type="entry name" value="Double Clp-N motif"/>
    <property type="match status" value="1"/>
</dbReference>
<feature type="domain" description="Clp R" evidence="2">
    <location>
        <begin position="1"/>
        <end position="154"/>
    </location>
</feature>
<dbReference type="RefSeq" id="WP_307246605.1">
    <property type="nucleotide sequence ID" value="NZ_JAUSUZ010000001.1"/>
</dbReference>
<dbReference type="GO" id="GO:0008233">
    <property type="term" value="F:peptidase activity"/>
    <property type="evidence" value="ECO:0007669"/>
    <property type="project" value="UniProtKB-KW"/>
</dbReference>
<dbReference type="AlphaFoldDB" id="A0AAE3W621"/>
<proteinExistence type="predicted"/>
<dbReference type="InterPro" id="IPR004176">
    <property type="entry name" value="Clp_R_N"/>
</dbReference>
<evidence type="ECO:0000313" key="4">
    <source>
        <dbReference type="Proteomes" id="UP001240236"/>
    </source>
</evidence>
<keyword evidence="3" id="KW-0645">Protease</keyword>
<protein>
    <submittedName>
        <fullName evidence="3">ATP-dependent Clp protease ATP-binding subunit ClpA</fullName>
    </submittedName>
</protein>
<dbReference type="Gene3D" id="1.10.1780.10">
    <property type="entry name" value="Clp, N-terminal domain"/>
    <property type="match status" value="1"/>
</dbReference>
<name>A0AAE3W621_9ACTN</name>
<evidence type="ECO:0000256" key="1">
    <source>
        <dbReference type="PROSITE-ProRule" id="PRU01251"/>
    </source>
</evidence>
<keyword evidence="1" id="KW-0677">Repeat</keyword>
<dbReference type="Pfam" id="PF02861">
    <property type="entry name" value="Clp_N"/>
    <property type="match status" value="1"/>
</dbReference>
<evidence type="ECO:0000313" key="3">
    <source>
        <dbReference type="EMBL" id="MDQ0370553.1"/>
    </source>
</evidence>
<dbReference type="GO" id="GO:0006508">
    <property type="term" value="P:proteolysis"/>
    <property type="evidence" value="ECO:0007669"/>
    <property type="project" value="UniProtKB-KW"/>
</dbReference>
<accession>A0AAE3W621</accession>
<keyword evidence="3" id="KW-0547">Nucleotide-binding</keyword>
<gene>
    <name evidence="3" type="ORF">J2S42_007222</name>
</gene>
<dbReference type="EMBL" id="JAUSUZ010000001">
    <property type="protein sequence ID" value="MDQ0370553.1"/>
    <property type="molecule type" value="Genomic_DNA"/>
</dbReference>